<feature type="transmembrane region" description="Helical" evidence="1">
    <location>
        <begin position="149"/>
        <end position="169"/>
    </location>
</feature>
<feature type="transmembrane region" description="Helical" evidence="1">
    <location>
        <begin position="113"/>
        <end position="137"/>
    </location>
</feature>
<dbReference type="InterPro" id="IPR036890">
    <property type="entry name" value="HATPase_C_sf"/>
</dbReference>
<proteinExistence type="predicted"/>
<dbReference type="InterPro" id="IPR050640">
    <property type="entry name" value="Bact_2-comp_sensor_kinase"/>
</dbReference>
<dbReference type="PANTHER" id="PTHR34220:SF9">
    <property type="entry name" value="SIGNAL TRANSDUCTION HISTIDINE KINASE INTERNAL REGION DOMAIN-CONTAINING PROTEIN"/>
    <property type="match status" value="1"/>
</dbReference>
<keyword evidence="4" id="KW-0808">Transferase</keyword>
<evidence type="ECO:0000313" key="5">
    <source>
        <dbReference type="Proteomes" id="UP001139353"/>
    </source>
</evidence>
<keyword evidence="4" id="KW-0418">Kinase</keyword>
<dbReference type="Proteomes" id="UP001139353">
    <property type="component" value="Unassembled WGS sequence"/>
</dbReference>
<dbReference type="InterPro" id="IPR003594">
    <property type="entry name" value="HATPase_dom"/>
</dbReference>
<dbReference type="Pfam" id="PF02518">
    <property type="entry name" value="HATPase_c"/>
    <property type="match status" value="1"/>
</dbReference>
<keyword evidence="1" id="KW-0812">Transmembrane</keyword>
<dbReference type="RefSeq" id="WP_275682683.1">
    <property type="nucleotide sequence ID" value="NZ_JAJLJH010000003.1"/>
</dbReference>
<dbReference type="SUPFAM" id="SSF55874">
    <property type="entry name" value="ATPase domain of HSP90 chaperone/DNA topoisomerase II/histidine kinase"/>
    <property type="match status" value="1"/>
</dbReference>
<evidence type="ECO:0000259" key="2">
    <source>
        <dbReference type="Pfam" id="PF02518"/>
    </source>
</evidence>
<feature type="transmembrane region" description="Helical" evidence="1">
    <location>
        <begin position="34"/>
        <end position="57"/>
    </location>
</feature>
<feature type="domain" description="Signal transduction histidine kinase internal region" evidence="3">
    <location>
        <begin position="183"/>
        <end position="262"/>
    </location>
</feature>
<dbReference type="InterPro" id="IPR010559">
    <property type="entry name" value="Sig_transdc_His_kin_internal"/>
</dbReference>
<evidence type="ECO:0000256" key="1">
    <source>
        <dbReference type="SAM" id="Phobius"/>
    </source>
</evidence>
<accession>A0A9X1YJP4</accession>
<evidence type="ECO:0000313" key="4">
    <source>
        <dbReference type="EMBL" id="MCK9686640.1"/>
    </source>
</evidence>
<organism evidence="4 5">
    <name type="scientific">Scleromatobacter humisilvae</name>
    <dbReference type="NCBI Taxonomy" id="2897159"/>
    <lineage>
        <taxon>Bacteria</taxon>
        <taxon>Pseudomonadati</taxon>
        <taxon>Pseudomonadota</taxon>
        <taxon>Betaproteobacteria</taxon>
        <taxon>Burkholderiales</taxon>
        <taxon>Sphaerotilaceae</taxon>
        <taxon>Scleromatobacter</taxon>
    </lineage>
</organism>
<dbReference type="EMBL" id="JAJLJH010000003">
    <property type="protein sequence ID" value="MCK9686640.1"/>
    <property type="molecule type" value="Genomic_DNA"/>
</dbReference>
<dbReference type="GO" id="GO:0000155">
    <property type="term" value="F:phosphorelay sensor kinase activity"/>
    <property type="evidence" value="ECO:0007669"/>
    <property type="project" value="InterPro"/>
</dbReference>
<evidence type="ECO:0000259" key="3">
    <source>
        <dbReference type="Pfam" id="PF06580"/>
    </source>
</evidence>
<name>A0A9X1YJP4_9BURK</name>
<reference evidence="4" key="1">
    <citation type="submission" date="2021-11" db="EMBL/GenBank/DDBJ databases">
        <title>BS-T2-15 a new species belonging to the Comamonadaceae family isolated from the soil of a French oak forest.</title>
        <authorList>
            <person name="Mieszkin S."/>
            <person name="Alain K."/>
        </authorList>
    </citation>
    <scope>NUCLEOTIDE SEQUENCE</scope>
    <source>
        <strain evidence="4">BS-T2-15</strain>
    </source>
</reference>
<dbReference type="Pfam" id="PF06580">
    <property type="entry name" value="His_kinase"/>
    <property type="match status" value="1"/>
</dbReference>
<dbReference type="GO" id="GO:0016020">
    <property type="term" value="C:membrane"/>
    <property type="evidence" value="ECO:0007669"/>
    <property type="project" value="InterPro"/>
</dbReference>
<dbReference type="PANTHER" id="PTHR34220">
    <property type="entry name" value="SENSOR HISTIDINE KINASE YPDA"/>
    <property type="match status" value="1"/>
</dbReference>
<keyword evidence="5" id="KW-1185">Reference proteome</keyword>
<gene>
    <name evidence="4" type="ORF">LPC04_13065</name>
</gene>
<keyword evidence="1" id="KW-0472">Membrane</keyword>
<dbReference type="AlphaFoldDB" id="A0A9X1YJP4"/>
<keyword evidence="1" id="KW-1133">Transmembrane helix</keyword>
<feature type="domain" description="Histidine kinase/HSP90-like ATPase" evidence="2">
    <location>
        <begin position="280"/>
        <end position="386"/>
    </location>
</feature>
<dbReference type="Gene3D" id="3.30.565.10">
    <property type="entry name" value="Histidine kinase-like ATPase, C-terminal domain"/>
    <property type="match status" value="1"/>
</dbReference>
<comment type="caution">
    <text evidence="4">The sequence shown here is derived from an EMBL/GenBank/DDBJ whole genome shotgun (WGS) entry which is preliminary data.</text>
</comment>
<sequence length="393" mass="42732">MIPTSPLRTATLRASWIHWAGIGSPGGSPAWVQVLWTMIYAAIVATGFTVLSFALNAHSAARWFDLHEWLVVFGTNFVISLTIAFIIQGMFLLGRRTIGHARIQAFGAWQRTLYFAGIPIVGSLVGWPTGVSLVMGNLDFVRRMTSSELASSLLLSVLISAMFLLYFSLRVGRARADMRANEAQLRLLQGQMEPHFLFNTLANVISLIDADAPRAKHTLEALTDYLRASLGGLRRDDSTLAGELDLARRYLQLMQTRMGERLRFEIEADDALGRAALMPLVLQPLIENAVKHGLEPQVDGGTVRVKATRVMLDGEDCLQVCIEDDGAGLAAAARRPRRRVAGGADGNGIALANLRERLQARFGGSARLTLTELGAGTGTRACIVVPWQLASAA</sequence>
<protein>
    <submittedName>
        <fullName evidence="4">Histidine kinase</fullName>
    </submittedName>
</protein>
<feature type="transmembrane region" description="Helical" evidence="1">
    <location>
        <begin position="69"/>
        <end position="93"/>
    </location>
</feature>